<feature type="compositionally biased region" description="Polar residues" evidence="6">
    <location>
        <begin position="317"/>
        <end position="326"/>
    </location>
</feature>
<evidence type="ECO:0000256" key="4">
    <source>
        <dbReference type="ARBA" id="ARBA00023136"/>
    </source>
</evidence>
<comment type="subcellular location">
    <subcellularLocation>
        <location evidence="1">Membrane</location>
        <topology evidence="1">Multi-pass membrane protein</topology>
    </subcellularLocation>
</comment>
<evidence type="ECO:0000256" key="1">
    <source>
        <dbReference type="ARBA" id="ARBA00004141"/>
    </source>
</evidence>
<evidence type="ECO:0000256" key="3">
    <source>
        <dbReference type="ARBA" id="ARBA00022989"/>
    </source>
</evidence>
<feature type="transmembrane region" description="Helical" evidence="7">
    <location>
        <begin position="194"/>
        <end position="214"/>
    </location>
</feature>
<evidence type="ECO:0000256" key="7">
    <source>
        <dbReference type="SAM" id="Phobius"/>
    </source>
</evidence>
<reference evidence="10" key="1">
    <citation type="journal article" date="2014" name="Genome Announc.">
        <title>Genome sequence and annotation of Acremonium chrysogenum, producer of the beta-lactam antibiotic cephalosporin C.</title>
        <authorList>
            <person name="Terfehr D."/>
            <person name="Dahlmann T.A."/>
            <person name="Specht T."/>
            <person name="Zadra I."/>
            <person name="Kuernsteiner H."/>
            <person name="Kueck U."/>
        </authorList>
    </citation>
    <scope>NUCLEOTIDE SEQUENCE [LARGE SCALE GENOMIC DNA]</scope>
    <source>
        <strain evidence="10">ATCC 11550 / CBS 779.69 / DSM 880 / IAM 14645 / JCM 23072 / IMI 49137</strain>
    </source>
</reference>
<dbReference type="HOGENOM" id="CLU_028200_0_0_1"/>
<comment type="caution">
    <text evidence="9">The sequence shown here is derived from an EMBL/GenBank/DDBJ whole genome shotgun (WGS) entry which is preliminary data.</text>
</comment>
<comment type="similarity">
    <text evidence="5">Belongs to the SAT4 family.</text>
</comment>
<keyword evidence="4 7" id="KW-0472">Membrane</keyword>
<feature type="transmembrane region" description="Helical" evidence="7">
    <location>
        <begin position="276"/>
        <end position="296"/>
    </location>
</feature>
<dbReference type="GO" id="GO:0016020">
    <property type="term" value="C:membrane"/>
    <property type="evidence" value="ECO:0007669"/>
    <property type="project" value="UniProtKB-SubCell"/>
</dbReference>
<evidence type="ECO:0000256" key="2">
    <source>
        <dbReference type="ARBA" id="ARBA00022692"/>
    </source>
</evidence>
<evidence type="ECO:0000259" key="8">
    <source>
        <dbReference type="Pfam" id="PF20684"/>
    </source>
</evidence>
<dbReference type="InterPro" id="IPR052337">
    <property type="entry name" value="SAT4-like"/>
</dbReference>
<feature type="compositionally biased region" description="Basic and acidic residues" evidence="6">
    <location>
        <begin position="378"/>
        <end position="389"/>
    </location>
</feature>
<organism evidence="9 10">
    <name type="scientific">Hapsidospora chrysogenum (strain ATCC 11550 / CBS 779.69 / DSM 880 / IAM 14645 / JCM 23072 / IMI 49137)</name>
    <name type="common">Acremonium chrysogenum</name>
    <dbReference type="NCBI Taxonomy" id="857340"/>
    <lineage>
        <taxon>Eukaryota</taxon>
        <taxon>Fungi</taxon>
        <taxon>Dikarya</taxon>
        <taxon>Ascomycota</taxon>
        <taxon>Pezizomycotina</taxon>
        <taxon>Sordariomycetes</taxon>
        <taxon>Hypocreomycetidae</taxon>
        <taxon>Hypocreales</taxon>
        <taxon>Bionectriaceae</taxon>
        <taxon>Hapsidospora</taxon>
    </lineage>
</organism>
<feature type="compositionally biased region" description="Gly residues" evidence="6">
    <location>
        <begin position="327"/>
        <end position="340"/>
    </location>
</feature>
<dbReference type="PANTHER" id="PTHR33048">
    <property type="entry name" value="PTH11-LIKE INTEGRAL MEMBRANE PROTEIN (AFU_ORTHOLOGUE AFUA_5G11245)"/>
    <property type="match status" value="1"/>
</dbReference>
<feature type="transmembrane region" description="Helical" evidence="7">
    <location>
        <begin position="153"/>
        <end position="174"/>
    </location>
</feature>
<feature type="transmembrane region" description="Helical" evidence="7">
    <location>
        <begin position="83"/>
        <end position="103"/>
    </location>
</feature>
<protein>
    <recommendedName>
        <fullName evidence="8">Rhodopsin domain-containing protein</fullName>
    </recommendedName>
</protein>
<dbReference type="EMBL" id="JPKY01000138">
    <property type="protein sequence ID" value="KFH41255.1"/>
    <property type="molecule type" value="Genomic_DNA"/>
</dbReference>
<dbReference type="STRING" id="857340.A0A086SVX3"/>
<evidence type="ECO:0000313" key="9">
    <source>
        <dbReference type="EMBL" id="KFH41255.1"/>
    </source>
</evidence>
<dbReference type="PANTHER" id="PTHR33048:SF151">
    <property type="entry name" value="INTEGRAL MEMBRANE PROTEIN"/>
    <property type="match status" value="1"/>
</dbReference>
<evidence type="ECO:0000256" key="6">
    <source>
        <dbReference type="SAM" id="MobiDB-lite"/>
    </source>
</evidence>
<feature type="compositionally biased region" description="Basic and acidic residues" evidence="6">
    <location>
        <begin position="414"/>
        <end position="423"/>
    </location>
</feature>
<sequence>MPSSHSESQLPGLPGYDPDNIQPWLVEVVTSMTVLAFVAVLLRLLARRLKGQKLWWDDGILLFSMTAGRSWADIGVSVLGQGWNFVVVGFIFAMYSCGMGIHADLVDPDDIVMMAKWLVVAEILYAFNLGWTKLSLLLMYYRIFRVPYFKKMAWAVGVFVMAWVVCITFLFIFICVPVEKLWYPHLPGRCINQVGTWIANAASTILTDLIILLMPLPQIWKLQLATREKAGLTAAFSLGFFVVFASAYRTSVLFTYSDSDPTYTLAPTVGWTAIEMSAGITSACLPTLLPVANAVARRLGIKSPLRAKLRPGANPTKDASTYSGLQSGAGGRDVLGGTGKRGNSDNFYRLPDETYSSDAAAPHGARRSASSTPIQSKLRPDGKDYEHEYTVTTSHSKPEESEDDIPLQGIRVKKAFERSTMKR</sequence>
<dbReference type="InterPro" id="IPR049326">
    <property type="entry name" value="Rhodopsin_dom_fungi"/>
</dbReference>
<keyword evidence="2 7" id="KW-0812">Transmembrane</keyword>
<feature type="transmembrane region" description="Helical" evidence="7">
    <location>
        <begin position="235"/>
        <end position="256"/>
    </location>
</feature>
<accession>A0A086SVX3</accession>
<feature type="transmembrane region" description="Helical" evidence="7">
    <location>
        <begin position="123"/>
        <end position="141"/>
    </location>
</feature>
<dbReference type="Proteomes" id="UP000029964">
    <property type="component" value="Unassembled WGS sequence"/>
</dbReference>
<dbReference type="OrthoDB" id="3934549at2759"/>
<proteinExistence type="inferred from homology"/>
<gene>
    <name evidence="9" type="ORF">ACRE_080300</name>
</gene>
<keyword evidence="10" id="KW-1185">Reference proteome</keyword>
<feature type="transmembrane region" description="Helical" evidence="7">
    <location>
        <begin position="24"/>
        <end position="46"/>
    </location>
</feature>
<evidence type="ECO:0000256" key="5">
    <source>
        <dbReference type="ARBA" id="ARBA00038359"/>
    </source>
</evidence>
<feature type="region of interest" description="Disordered" evidence="6">
    <location>
        <begin position="307"/>
        <end position="423"/>
    </location>
</feature>
<dbReference type="AlphaFoldDB" id="A0A086SVX3"/>
<dbReference type="Pfam" id="PF20684">
    <property type="entry name" value="Fung_rhodopsin"/>
    <property type="match status" value="1"/>
</dbReference>
<name>A0A086SVX3_HAPC1</name>
<keyword evidence="3 7" id="KW-1133">Transmembrane helix</keyword>
<evidence type="ECO:0000313" key="10">
    <source>
        <dbReference type="Proteomes" id="UP000029964"/>
    </source>
</evidence>
<feature type="domain" description="Rhodopsin" evidence="8">
    <location>
        <begin position="42"/>
        <end position="292"/>
    </location>
</feature>